<dbReference type="EMBL" id="OX465084">
    <property type="protein sequence ID" value="CAI9298539.1"/>
    <property type="molecule type" value="Genomic_DNA"/>
</dbReference>
<accession>A0AA36EJQ2</accession>
<name>A0AA36EJQ2_LACSI</name>
<dbReference type="Proteomes" id="UP001177003">
    <property type="component" value="Chromosome 8"/>
</dbReference>
<protein>
    <submittedName>
        <fullName evidence="1">Uncharacterized protein</fullName>
    </submittedName>
</protein>
<evidence type="ECO:0000313" key="2">
    <source>
        <dbReference type="Proteomes" id="UP001177003"/>
    </source>
</evidence>
<gene>
    <name evidence="1" type="ORF">LSALG_LOCUS37298</name>
</gene>
<keyword evidence="2" id="KW-1185">Reference proteome</keyword>
<proteinExistence type="predicted"/>
<reference evidence="1" key="1">
    <citation type="submission" date="2023-04" db="EMBL/GenBank/DDBJ databases">
        <authorList>
            <person name="Vijverberg K."/>
            <person name="Xiong W."/>
            <person name="Schranz E."/>
        </authorList>
    </citation>
    <scope>NUCLEOTIDE SEQUENCE</scope>
</reference>
<dbReference type="AlphaFoldDB" id="A0AA36EJQ2"/>
<organism evidence="1 2">
    <name type="scientific">Lactuca saligna</name>
    <name type="common">Willowleaf lettuce</name>
    <dbReference type="NCBI Taxonomy" id="75948"/>
    <lineage>
        <taxon>Eukaryota</taxon>
        <taxon>Viridiplantae</taxon>
        <taxon>Streptophyta</taxon>
        <taxon>Embryophyta</taxon>
        <taxon>Tracheophyta</taxon>
        <taxon>Spermatophyta</taxon>
        <taxon>Magnoliopsida</taxon>
        <taxon>eudicotyledons</taxon>
        <taxon>Gunneridae</taxon>
        <taxon>Pentapetalae</taxon>
        <taxon>asterids</taxon>
        <taxon>campanulids</taxon>
        <taxon>Asterales</taxon>
        <taxon>Asteraceae</taxon>
        <taxon>Cichorioideae</taxon>
        <taxon>Cichorieae</taxon>
        <taxon>Lactucinae</taxon>
        <taxon>Lactuca</taxon>
    </lineage>
</organism>
<sequence>MSQGSSAGVTGNITSGGNVHVRSGGIIGANVTIGQSTKRERIATTMLMDMWFYLYKDDEEGLATINHLFELSCKNPATLLPIRKHSLVIANYCEDKALVQHDLMRTLCLRLYRRYLNILVIGEENLFSGVKLSPATDRFL</sequence>
<evidence type="ECO:0000313" key="1">
    <source>
        <dbReference type="EMBL" id="CAI9298539.1"/>
    </source>
</evidence>